<dbReference type="Gene3D" id="3.90.550.10">
    <property type="entry name" value="Spore Coat Polysaccharide Biosynthesis Protein SpsA, Chain A"/>
    <property type="match status" value="1"/>
</dbReference>
<protein>
    <recommendedName>
        <fullName evidence="7">2-C-methyl-D-erythritol 4-phosphate cytidylyltransferase</fullName>
        <ecNumber evidence="7">2.7.7.60</ecNumber>
    </recommendedName>
    <alternativeName>
        <fullName evidence="7">4-diphosphocytidyl-2C-methyl-D-erythritol synthase</fullName>
    </alternativeName>
    <alternativeName>
        <fullName evidence="7">MEP cytidylyltransferase</fullName>
        <shortName evidence="7">MCT</shortName>
    </alternativeName>
</protein>
<dbReference type="HOGENOM" id="CLU_061281_3_0_4"/>
<evidence type="ECO:0000313" key="9">
    <source>
        <dbReference type="Proteomes" id="UP000002440"/>
    </source>
</evidence>
<dbReference type="GO" id="GO:0050518">
    <property type="term" value="F:2-C-methyl-D-erythritol 4-phosphate cytidylyltransferase activity"/>
    <property type="evidence" value="ECO:0007669"/>
    <property type="project" value="UniProtKB-UniRule"/>
</dbReference>
<evidence type="ECO:0000256" key="3">
    <source>
        <dbReference type="ARBA" id="ARBA00009789"/>
    </source>
</evidence>
<comment type="similarity">
    <text evidence="3 7">Belongs to the IspD/TarI cytidylyltransferase family. IspD subfamily.</text>
</comment>
<dbReference type="InterPro" id="IPR001228">
    <property type="entry name" value="IspD"/>
</dbReference>
<dbReference type="PANTHER" id="PTHR32125:SF4">
    <property type="entry name" value="2-C-METHYL-D-ERYTHRITOL 4-PHOSPHATE CYTIDYLYLTRANSFERASE, CHLOROPLASTIC"/>
    <property type="match status" value="1"/>
</dbReference>
<keyword evidence="4 7" id="KW-0808">Transferase</keyword>
<dbReference type="NCBIfam" id="TIGR00453">
    <property type="entry name" value="ispD"/>
    <property type="match status" value="1"/>
</dbReference>
<dbReference type="InterPro" id="IPR018294">
    <property type="entry name" value="ISPD_synthase_CS"/>
</dbReference>
<sequence length="238" mass="25457">MPPMSKFHALIPAAGTGSRMGSKLPKQYLPLNGKPLIFHALSLFAAAPRISAVHVVIAPDDHLWAQYGATGLDAKVVVHALGGATRATTVLNGLEAMVHQVADDDWILVHDAARPGLSMAMLDRLLDSVQDDAVGGLLAIPLADTLKRADAGQRVAHTESREGLWQAQTPQMFRYALLKNALRQASGAPTDEAQAVEALGFSPRLVPGELRNLKITYPQDLQLAEAILLADAKEQKTS</sequence>
<keyword evidence="6 7" id="KW-0414">Isoprene biosynthesis</keyword>
<comment type="catalytic activity">
    <reaction evidence="1 7">
        <text>2-C-methyl-D-erythritol 4-phosphate + CTP + H(+) = 4-CDP-2-C-methyl-D-erythritol + diphosphate</text>
        <dbReference type="Rhea" id="RHEA:13429"/>
        <dbReference type="ChEBI" id="CHEBI:15378"/>
        <dbReference type="ChEBI" id="CHEBI:33019"/>
        <dbReference type="ChEBI" id="CHEBI:37563"/>
        <dbReference type="ChEBI" id="CHEBI:57823"/>
        <dbReference type="ChEBI" id="CHEBI:58262"/>
        <dbReference type="EC" id="2.7.7.60"/>
    </reaction>
</comment>
<dbReference type="KEGG" id="mfa:Mfla_1116"/>
<dbReference type="SUPFAM" id="SSF53448">
    <property type="entry name" value="Nucleotide-diphospho-sugar transferases"/>
    <property type="match status" value="1"/>
</dbReference>
<dbReference type="EC" id="2.7.7.60" evidence="7"/>
<dbReference type="Pfam" id="PF01128">
    <property type="entry name" value="IspD"/>
    <property type="match status" value="1"/>
</dbReference>
<keyword evidence="5 7" id="KW-0548">Nucleotidyltransferase</keyword>
<dbReference type="STRING" id="265072.Mfla_1116"/>
<dbReference type="PANTHER" id="PTHR32125">
    <property type="entry name" value="2-C-METHYL-D-ERYTHRITOL 4-PHOSPHATE CYTIDYLYLTRANSFERASE, CHLOROPLASTIC"/>
    <property type="match status" value="1"/>
</dbReference>
<dbReference type="CDD" id="cd02516">
    <property type="entry name" value="CDP-ME_synthetase"/>
    <property type="match status" value="1"/>
</dbReference>
<evidence type="ECO:0000256" key="7">
    <source>
        <dbReference type="HAMAP-Rule" id="MF_00108"/>
    </source>
</evidence>
<organism evidence="8 9">
    <name type="scientific">Methylobacillus flagellatus (strain ATCC 51484 / DSM 6875 / VKM B-1610 / KT)</name>
    <dbReference type="NCBI Taxonomy" id="265072"/>
    <lineage>
        <taxon>Bacteria</taxon>
        <taxon>Pseudomonadati</taxon>
        <taxon>Pseudomonadota</taxon>
        <taxon>Betaproteobacteria</taxon>
        <taxon>Nitrosomonadales</taxon>
        <taxon>Methylophilaceae</taxon>
        <taxon>Methylobacillus</taxon>
    </lineage>
</organism>
<dbReference type="UniPathway" id="UPA00056">
    <property type="reaction ID" value="UER00093"/>
</dbReference>
<comment type="function">
    <text evidence="7">Catalyzes the formation of 4-diphosphocytidyl-2-C-methyl-D-erythritol from CTP and 2-C-methyl-D-erythritol 4-phosphate (MEP).</text>
</comment>
<dbReference type="FunFam" id="3.90.550.10:FF:000003">
    <property type="entry name" value="2-C-methyl-D-erythritol 4-phosphate cytidylyltransferase"/>
    <property type="match status" value="1"/>
</dbReference>
<accession>Q1H2A3</accession>
<evidence type="ECO:0000256" key="6">
    <source>
        <dbReference type="ARBA" id="ARBA00023229"/>
    </source>
</evidence>
<evidence type="ECO:0000313" key="8">
    <source>
        <dbReference type="EMBL" id="ABE49384.1"/>
    </source>
</evidence>
<feature type="site" description="Positions MEP for the nucleophilic attack" evidence="7">
    <location>
        <position position="214"/>
    </location>
</feature>
<dbReference type="Proteomes" id="UP000002440">
    <property type="component" value="Chromosome"/>
</dbReference>
<feature type="site" description="Transition state stabilizer" evidence="7">
    <location>
        <position position="19"/>
    </location>
</feature>
<evidence type="ECO:0000256" key="1">
    <source>
        <dbReference type="ARBA" id="ARBA00001282"/>
    </source>
</evidence>
<reference evidence="8 9" key="1">
    <citation type="submission" date="2006-03" db="EMBL/GenBank/DDBJ databases">
        <title>Complete sequence of Methylobacillus flagellatus KT.</title>
        <authorList>
            <consortium name="US DOE Joint Genome Institute"/>
            <person name="Copeland A."/>
            <person name="Lucas S."/>
            <person name="Lapidus A."/>
            <person name="Barry K."/>
            <person name="Detter J.C."/>
            <person name="Glavina del Rio T."/>
            <person name="Hammon N."/>
            <person name="Israni S."/>
            <person name="Dalin E."/>
            <person name="Tice H."/>
            <person name="Pitluck S."/>
            <person name="Brettin T."/>
            <person name="Bruce D."/>
            <person name="Han C."/>
            <person name="Tapia R."/>
            <person name="Saunders E."/>
            <person name="Gilna P."/>
            <person name="Schmutz J."/>
            <person name="Larimer F."/>
            <person name="Land M."/>
            <person name="Kyrpides N."/>
            <person name="Anderson I."/>
            <person name="Richardson P."/>
        </authorList>
    </citation>
    <scope>NUCLEOTIDE SEQUENCE [LARGE SCALE GENOMIC DNA]</scope>
    <source>
        <strain evidence="9">KT / ATCC 51484 / DSM 6875</strain>
    </source>
</reference>
<dbReference type="InterPro" id="IPR029044">
    <property type="entry name" value="Nucleotide-diphossugar_trans"/>
</dbReference>
<dbReference type="EMBL" id="CP000284">
    <property type="protein sequence ID" value="ABE49384.1"/>
    <property type="molecule type" value="Genomic_DNA"/>
</dbReference>
<dbReference type="PROSITE" id="PS01295">
    <property type="entry name" value="ISPD"/>
    <property type="match status" value="1"/>
</dbReference>
<dbReference type="HAMAP" id="MF_00108">
    <property type="entry name" value="IspD"/>
    <property type="match status" value="1"/>
</dbReference>
<feature type="site" description="Positions MEP for the nucleophilic attack" evidence="7">
    <location>
        <position position="161"/>
    </location>
</feature>
<proteinExistence type="inferred from homology"/>
<evidence type="ECO:0000256" key="4">
    <source>
        <dbReference type="ARBA" id="ARBA00022679"/>
    </source>
</evidence>
<dbReference type="InterPro" id="IPR050088">
    <property type="entry name" value="IspD/TarI_cytidylyltransf_bact"/>
</dbReference>
<evidence type="ECO:0000256" key="5">
    <source>
        <dbReference type="ARBA" id="ARBA00022695"/>
    </source>
</evidence>
<dbReference type="eggNOG" id="COG1211">
    <property type="taxonomic scope" value="Bacteria"/>
</dbReference>
<dbReference type="InterPro" id="IPR034683">
    <property type="entry name" value="IspD/TarI"/>
</dbReference>
<gene>
    <name evidence="7" type="primary">ispD</name>
    <name evidence="8" type="ordered locus">Mfla_1116</name>
</gene>
<dbReference type="GO" id="GO:0019288">
    <property type="term" value="P:isopentenyl diphosphate biosynthetic process, methylerythritol 4-phosphate pathway"/>
    <property type="evidence" value="ECO:0007669"/>
    <property type="project" value="UniProtKB-UniRule"/>
</dbReference>
<comment type="pathway">
    <text evidence="2 7">Isoprenoid biosynthesis; isopentenyl diphosphate biosynthesis via DXP pathway; isopentenyl diphosphate from 1-deoxy-D-xylulose 5-phosphate: step 2/6.</text>
</comment>
<feature type="site" description="Transition state stabilizer" evidence="7">
    <location>
        <position position="26"/>
    </location>
</feature>
<evidence type="ECO:0000256" key="2">
    <source>
        <dbReference type="ARBA" id="ARBA00004787"/>
    </source>
</evidence>
<keyword evidence="9" id="KW-1185">Reference proteome</keyword>
<dbReference type="AlphaFoldDB" id="Q1H2A3"/>
<name>Q1H2A3_METFK</name>